<keyword evidence="9 10" id="KW-0472">Membrane</keyword>
<keyword evidence="7 10" id="KW-0812">Transmembrane</keyword>
<dbReference type="SUPFAM" id="SSF54523">
    <property type="entry name" value="Pili subunits"/>
    <property type="match status" value="1"/>
</dbReference>
<evidence type="ECO:0000256" key="2">
    <source>
        <dbReference type="ARBA" id="ARBA00009984"/>
    </source>
</evidence>
<dbReference type="InterPro" id="IPR013545">
    <property type="entry name" value="T2SS_protein-GspG_C"/>
</dbReference>
<keyword evidence="5" id="KW-0488">Methylation</keyword>
<dbReference type="PANTHER" id="PTHR30093">
    <property type="entry name" value="GENERAL SECRETION PATHWAY PROTEIN G"/>
    <property type="match status" value="1"/>
</dbReference>
<dbReference type="Gene3D" id="3.30.700.10">
    <property type="entry name" value="Glycoprotein, Type 4 Pilin"/>
    <property type="match status" value="1"/>
</dbReference>
<feature type="transmembrane region" description="Helical" evidence="10">
    <location>
        <begin position="12"/>
        <end position="36"/>
    </location>
</feature>
<dbReference type="InterPro" id="IPR000983">
    <property type="entry name" value="Bac_GSPG_pilin"/>
</dbReference>
<evidence type="ECO:0000256" key="5">
    <source>
        <dbReference type="ARBA" id="ARBA00022481"/>
    </source>
</evidence>
<organism evidence="12 13">
    <name type="scientific">Tahibacter aquaticus</name>
    <dbReference type="NCBI Taxonomy" id="520092"/>
    <lineage>
        <taxon>Bacteria</taxon>
        <taxon>Pseudomonadati</taxon>
        <taxon>Pseudomonadota</taxon>
        <taxon>Gammaproteobacteria</taxon>
        <taxon>Lysobacterales</taxon>
        <taxon>Rhodanobacteraceae</taxon>
        <taxon>Tahibacter</taxon>
    </lineage>
</organism>
<dbReference type="OrthoDB" id="9795612at2"/>
<feature type="domain" description="Type II secretion system protein GspG C-terminal" evidence="11">
    <location>
        <begin position="38"/>
        <end position="147"/>
    </location>
</feature>
<sequence>MPRVLSNSAFRAARGFTLIEVLVVVVILAILAAVVVPKMMEHPGEARVVRAKADIQAIVTALNTYKLDNFSYPATEQGLEALVSKPAGAPEAPNWRKGGYLDGVPKDPWGRTYLYLQPGQHGDMDVYTLGSDGKTGGEGEAGDIGNWRN</sequence>
<comment type="subcellular location">
    <subcellularLocation>
        <location evidence="1">Cell inner membrane</location>
        <topology evidence="1">Single-pass membrane protein</topology>
    </subcellularLocation>
</comment>
<dbReference type="NCBIfam" id="TIGR01710">
    <property type="entry name" value="typeII_sec_gspG"/>
    <property type="match status" value="1"/>
</dbReference>
<evidence type="ECO:0000256" key="6">
    <source>
        <dbReference type="ARBA" id="ARBA00022519"/>
    </source>
</evidence>
<keyword evidence="8 10" id="KW-1133">Transmembrane helix</keyword>
<evidence type="ECO:0000259" key="11">
    <source>
        <dbReference type="Pfam" id="PF08334"/>
    </source>
</evidence>
<dbReference type="Pfam" id="PF07963">
    <property type="entry name" value="N_methyl"/>
    <property type="match status" value="1"/>
</dbReference>
<evidence type="ECO:0000313" key="12">
    <source>
        <dbReference type="EMBL" id="TDR39737.1"/>
    </source>
</evidence>
<evidence type="ECO:0000256" key="9">
    <source>
        <dbReference type="ARBA" id="ARBA00023136"/>
    </source>
</evidence>
<evidence type="ECO:0000256" key="1">
    <source>
        <dbReference type="ARBA" id="ARBA00004377"/>
    </source>
</evidence>
<dbReference type="PROSITE" id="PS00409">
    <property type="entry name" value="PROKAR_NTER_METHYL"/>
    <property type="match status" value="1"/>
</dbReference>
<gene>
    <name evidence="12" type="ORF">DFR29_115127</name>
</gene>
<dbReference type="GO" id="GO:0015627">
    <property type="term" value="C:type II protein secretion system complex"/>
    <property type="evidence" value="ECO:0007669"/>
    <property type="project" value="InterPro"/>
</dbReference>
<keyword evidence="4" id="KW-1003">Cell membrane</keyword>
<dbReference type="InterPro" id="IPR045584">
    <property type="entry name" value="Pilin-like"/>
</dbReference>
<dbReference type="InterPro" id="IPR010054">
    <property type="entry name" value="Type2_sec_GspG"/>
</dbReference>
<proteinExistence type="inferred from homology"/>
<dbReference type="GO" id="GO:0005886">
    <property type="term" value="C:plasma membrane"/>
    <property type="evidence" value="ECO:0007669"/>
    <property type="project" value="UniProtKB-SubCell"/>
</dbReference>
<dbReference type="EMBL" id="SNZH01000015">
    <property type="protein sequence ID" value="TDR39737.1"/>
    <property type="molecule type" value="Genomic_DNA"/>
</dbReference>
<dbReference type="PANTHER" id="PTHR30093:SF44">
    <property type="entry name" value="TYPE II SECRETION SYSTEM CORE PROTEIN G"/>
    <property type="match status" value="1"/>
</dbReference>
<comment type="caution">
    <text evidence="12">The sequence shown here is derived from an EMBL/GenBank/DDBJ whole genome shotgun (WGS) entry which is preliminary data.</text>
</comment>
<protein>
    <recommendedName>
        <fullName evidence="3">Type II secretion system core protein G</fullName>
    </recommendedName>
</protein>
<evidence type="ECO:0000256" key="8">
    <source>
        <dbReference type="ARBA" id="ARBA00022989"/>
    </source>
</evidence>
<evidence type="ECO:0000256" key="4">
    <source>
        <dbReference type="ARBA" id="ARBA00022475"/>
    </source>
</evidence>
<name>A0A4R6YPM3_9GAMM</name>
<comment type="similarity">
    <text evidence="2">Belongs to the GSP G family.</text>
</comment>
<keyword evidence="6" id="KW-0997">Cell inner membrane</keyword>
<accession>A0A4R6YPM3</accession>
<dbReference type="InterPro" id="IPR012902">
    <property type="entry name" value="N_methyl_site"/>
</dbReference>
<evidence type="ECO:0000313" key="13">
    <source>
        <dbReference type="Proteomes" id="UP000295293"/>
    </source>
</evidence>
<dbReference type="Pfam" id="PF08334">
    <property type="entry name" value="T2SSG"/>
    <property type="match status" value="1"/>
</dbReference>
<dbReference type="GO" id="GO:0015628">
    <property type="term" value="P:protein secretion by the type II secretion system"/>
    <property type="evidence" value="ECO:0007669"/>
    <property type="project" value="InterPro"/>
</dbReference>
<evidence type="ECO:0000256" key="3">
    <source>
        <dbReference type="ARBA" id="ARBA00020042"/>
    </source>
</evidence>
<dbReference type="RefSeq" id="WP_133820734.1">
    <property type="nucleotide sequence ID" value="NZ_SNZH01000015.1"/>
</dbReference>
<evidence type="ECO:0000256" key="7">
    <source>
        <dbReference type="ARBA" id="ARBA00022692"/>
    </source>
</evidence>
<dbReference type="Proteomes" id="UP000295293">
    <property type="component" value="Unassembled WGS sequence"/>
</dbReference>
<evidence type="ECO:0000256" key="10">
    <source>
        <dbReference type="SAM" id="Phobius"/>
    </source>
</evidence>
<dbReference type="PRINTS" id="PR00813">
    <property type="entry name" value="BCTERIALGSPG"/>
</dbReference>
<dbReference type="AlphaFoldDB" id="A0A4R6YPM3"/>
<reference evidence="12 13" key="1">
    <citation type="submission" date="2019-03" db="EMBL/GenBank/DDBJ databases">
        <title>Genomic Encyclopedia of Type Strains, Phase IV (KMG-IV): sequencing the most valuable type-strain genomes for metagenomic binning, comparative biology and taxonomic classification.</title>
        <authorList>
            <person name="Goeker M."/>
        </authorList>
    </citation>
    <scope>NUCLEOTIDE SEQUENCE [LARGE SCALE GENOMIC DNA]</scope>
    <source>
        <strain evidence="12 13">DSM 21667</strain>
    </source>
</reference>
<dbReference type="NCBIfam" id="TIGR02532">
    <property type="entry name" value="IV_pilin_GFxxxE"/>
    <property type="match status" value="1"/>
</dbReference>
<keyword evidence="13" id="KW-1185">Reference proteome</keyword>